<dbReference type="Proteomes" id="UP000184069">
    <property type="component" value="Unassembled WGS sequence"/>
</dbReference>
<name>A0A1M7GKU1_9FLAO</name>
<dbReference type="EMBL" id="FRBM01000010">
    <property type="protein sequence ID" value="SHM16489.1"/>
    <property type="molecule type" value="Genomic_DNA"/>
</dbReference>
<sequence>MKSNIRLNIKINEIEEGINLIVQRLNKQGNMK</sequence>
<protein>
    <submittedName>
        <fullName evidence="1">Uncharacterized protein</fullName>
    </submittedName>
</protein>
<dbReference type="AlphaFoldDB" id="A0A1M7GKU1"/>
<evidence type="ECO:0000313" key="2">
    <source>
        <dbReference type="Proteomes" id="UP000184069"/>
    </source>
</evidence>
<reference evidence="1 2" key="1">
    <citation type="submission" date="2016-11" db="EMBL/GenBank/DDBJ databases">
        <authorList>
            <person name="Jaros S."/>
            <person name="Januszkiewicz K."/>
            <person name="Wedrychowicz H."/>
        </authorList>
    </citation>
    <scope>NUCLEOTIDE SEQUENCE [LARGE SCALE GENOMIC DNA]</scope>
    <source>
        <strain evidence="1 2">DSM 27621</strain>
    </source>
</reference>
<organism evidence="1 2">
    <name type="scientific">Chryseobacterium contaminans</name>
    <dbReference type="NCBI Taxonomy" id="1423959"/>
    <lineage>
        <taxon>Bacteria</taxon>
        <taxon>Pseudomonadati</taxon>
        <taxon>Bacteroidota</taxon>
        <taxon>Flavobacteriia</taxon>
        <taxon>Flavobacteriales</taxon>
        <taxon>Weeksellaceae</taxon>
        <taxon>Chryseobacterium group</taxon>
        <taxon>Chryseobacterium</taxon>
    </lineage>
</organism>
<gene>
    <name evidence="1" type="ORF">SAMN05444407_11071</name>
</gene>
<accession>A0A1M7GKU1</accession>
<proteinExistence type="predicted"/>
<evidence type="ECO:0000313" key="1">
    <source>
        <dbReference type="EMBL" id="SHM16489.1"/>
    </source>
</evidence>